<proteinExistence type="predicted"/>
<organism evidence="1">
    <name type="scientific">uncultured Caudovirales phage</name>
    <dbReference type="NCBI Taxonomy" id="2100421"/>
    <lineage>
        <taxon>Viruses</taxon>
        <taxon>Duplodnaviria</taxon>
        <taxon>Heunggongvirae</taxon>
        <taxon>Uroviricota</taxon>
        <taxon>Caudoviricetes</taxon>
        <taxon>Peduoviridae</taxon>
        <taxon>Maltschvirus</taxon>
        <taxon>Maltschvirus maltsch</taxon>
    </lineage>
</organism>
<evidence type="ECO:0000313" key="1">
    <source>
        <dbReference type="EMBL" id="CAB4142528.1"/>
    </source>
</evidence>
<protein>
    <submittedName>
        <fullName evidence="1">Uncharacterized protein</fullName>
    </submittedName>
</protein>
<dbReference type="Pfam" id="PF25690">
    <property type="entry name" value="Phage_gp49"/>
    <property type="match status" value="1"/>
</dbReference>
<accession>A0A6J5M722</accession>
<gene>
    <name evidence="1" type="ORF">UFOVP438_20</name>
</gene>
<reference evidence="1" key="1">
    <citation type="submission" date="2020-04" db="EMBL/GenBank/DDBJ databases">
        <authorList>
            <person name="Chiriac C."/>
            <person name="Salcher M."/>
            <person name="Ghai R."/>
            <person name="Kavagutti S V."/>
        </authorList>
    </citation>
    <scope>NUCLEOTIDE SEQUENCE</scope>
</reference>
<dbReference type="InterPro" id="IPR057999">
    <property type="entry name" value="Gp49"/>
</dbReference>
<name>A0A6J5M722_9CAUD</name>
<sequence length="204" mass="22715">MSFLDNYEDVNARIKRFRSEFPSGRLIAFIEHIDVIAGTVLVKAEAYREYEDQVPSAVDYAFGNVSTYPNNLKKWFIEDTITSAYGRCIGLLTPSLDHKARPTAQDMEKVENLPADADPWSTKASIEDMATMASSILEIGKNLGGEIVPEVPRCPHGSMIWAEGTAKSTGKPWAAYKCTERVRANQCNPVWQVLGSDGKWKPQV</sequence>
<dbReference type="EMBL" id="LR796412">
    <property type="protein sequence ID" value="CAB4142528.1"/>
    <property type="molecule type" value="Genomic_DNA"/>
</dbReference>